<evidence type="ECO:0000256" key="1">
    <source>
        <dbReference type="SAM" id="MobiDB-lite"/>
    </source>
</evidence>
<dbReference type="Proteomes" id="UP000009049">
    <property type="component" value="Chromosome"/>
</dbReference>
<keyword evidence="4" id="KW-1185">Reference proteome</keyword>
<reference evidence="3 4" key="1">
    <citation type="journal article" date="2009" name="J. Bacteriol.">
        <title>Complete genome sequence of Robiginitalea biformata HTCC2501.</title>
        <authorList>
            <person name="Oh H.M."/>
            <person name="Giovannoni S.J."/>
            <person name="Lee K."/>
            <person name="Ferriera S."/>
            <person name="Johnson J."/>
            <person name="Cho J.C."/>
        </authorList>
    </citation>
    <scope>NUCLEOTIDE SEQUENCE [LARGE SCALE GENOMIC DNA]</scope>
    <source>
        <strain evidence="4">ATCC BAA-864 / HTCC2501 / KCTC 12146</strain>
    </source>
</reference>
<feature type="region of interest" description="Disordered" evidence="1">
    <location>
        <begin position="30"/>
        <end position="72"/>
    </location>
</feature>
<dbReference type="RefSeq" id="WP_015754738.1">
    <property type="nucleotide sequence ID" value="NC_013222.1"/>
</dbReference>
<proteinExistence type="predicted"/>
<dbReference type="EMBL" id="CP001712">
    <property type="protein sequence ID" value="EAR15421.1"/>
    <property type="molecule type" value="Genomic_DNA"/>
</dbReference>
<keyword evidence="2" id="KW-0472">Membrane</keyword>
<dbReference type="KEGG" id="rbi:RB2501_13874"/>
<keyword evidence="2" id="KW-0812">Transmembrane</keyword>
<dbReference type="HOGENOM" id="CLU_2719788_0_0_10"/>
<name>A4CKM2_ROBBH</name>
<dbReference type="STRING" id="313596.RB2501_13874"/>
<feature type="compositionally biased region" description="Basic and acidic residues" evidence="1">
    <location>
        <begin position="49"/>
        <end position="64"/>
    </location>
</feature>
<gene>
    <name evidence="3" type="ordered locus">RB2501_13874</name>
</gene>
<keyword evidence="2" id="KW-1133">Transmembrane helix</keyword>
<sequence length="72" mass="8027">MTDSEATIFVIIALTIVLAIVCGVELYVRKKTSPPEEPTTKVGPAGSTTDDKSEKPKQKLTRAERNRRKRKK</sequence>
<organism evidence="3 4">
    <name type="scientific">Robiginitalea biformata (strain ATCC BAA-864 / DSM 15991 / KCTC 12146 / HTCC2501)</name>
    <dbReference type="NCBI Taxonomy" id="313596"/>
    <lineage>
        <taxon>Bacteria</taxon>
        <taxon>Pseudomonadati</taxon>
        <taxon>Bacteroidota</taxon>
        <taxon>Flavobacteriia</taxon>
        <taxon>Flavobacteriales</taxon>
        <taxon>Flavobacteriaceae</taxon>
        <taxon>Robiginitalea</taxon>
    </lineage>
</organism>
<evidence type="ECO:0000313" key="3">
    <source>
        <dbReference type="EMBL" id="EAR15421.1"/>
    </source>
</evidence>
<protein>
    <submittedName>
        <fullName evidence="3">Uncharacterized protein</fullName>
    </submittedName>
</protein>
<evidence type="ECO:0000313" key="4">
    <source>
        <dbReference type="Proteomes" id="UP000009049"/>
    </source>
</evidence>
<dbReference type="AlphaFoldDB" id="A4CKM2"/>
<accession>A4CKM2</accession>
<evidence type="ECO:0000256" key="2">
    <source>
        <dbReference type="SAM" id="Phobius"/>
    </source>
</evidence>
<feature type="transmembrane region" description="Helical" evidence="2">
    <location>
        <begin position="6"/>
        <end position="28"/>
    </location>
</feature>